<keyword evidence="2" id="KW-1185">Reference proteome</keyword>
<reference evidence="1 2" key="1">
    <citation type="submission" date="2019-06" db="EMBL/GenBank/DDBJ databases">
        <title>Sequencing the genomes of 1000 actinobacteria strains.</title>
        <authorList>
            <person name="Klenk H.-P."/>
        </authorList>
    </citation>
    <scope>NUCLEOTIDE SEQUENCE [LARGE SCALE GENOMIC DNA]</scope>
    <source>
        <strain evidence="1 2">DSM 44826</strain>
    </source>
</reference>
<evidence type="ECO:0000313" key="1">
    <source>
        <dbReference type="EMBL" id="TWF90386.1"/>
    </source>
</evidence>
<accession>A0A561TTD8</accession>
<dbReference type="AlphaFoldDB" id="A0A561TTD8"/>
<organism evidence="1 2">
    <name type="scientific">Kitasatospora viridis</name>
    <dbReference type="NCBI Taxonomy" id="281105"/>
    <lineage>
        <taxon>Bacteria</taxon>
        <taxon>Bacillati</taxon>
        <taxon>Actinomycetota</taxon>
        <taxon>Actinomycetes</taxon>
        <taxon>Kitasatosporales</taxon>
        <taxon>Streptomycetaceae</taxon>
        <taxon>Kitasatospora</taxon>
    </lineage>
</organism>
<proteinExistence type="predicted"/>
<gene>
    <name evidence="1" type="ORF">FHX73_13430</name>
</gene>
<sequence length="85" mass="9891">MSWDWSPLDDIDPEVLAFLWADVDYHRNQRQFPDEHLLLLMHDEGYRLAVRASIVAHTNTVQRYGRVLDPFEAGAADTDPELPDR</sequence>
<evidence type="ECO:0000313" key="2">
    <source>
        <dbReference type="Proteomes" id="UP000317940"/>
    </source>
</evidence>
<dbReference type="RefSeq" id="WP_145909587.1">
    <property type="nucleotide sequence ID" value="NZ_BAAAMZ010000001.1"/>
</dbReference>
<name>A0A561TTD8_9ACTN</name>
<dbReference type="EMBL" id="VIWT01000003">
    <property type="protein sequence ID" value="TWF90386.1"/>
    <property type="molecule type" value="Genomic_DNA"/>
</dbReference>
<comment type="caution">
    <text evidence="1">The sequence shown here is derived from an EMBL/GenBank/DDBJ whole genome shotgun (WGS) entry which is preliminary data.</text>
</comment>
<dbReference type="Proteomes" id="UP000317940">
    <property type="component" value="Unassembled WGS sequence"/>
</dbReference>
<protein>
    <submittedName>
        <fullName evidence="1">Uncharacterized protein</fullName>
    </submittedName>
</protein>